<dbReference type="InterPro" id="IPR021224">
    <property type="entry name" value="DUF2690"/>
</dbReference>
<dbReference type="Pfam" id="PF10901">
    <property type="entry name" value="DUF2690"/>
    <property type="match status" value="1"/>
</dbReference>
<accession>A0A0B5I6P5</accession>
<keyword evidence="3" id="KW-1185">Reference proteome</keyword>
<evidence type="ECO:0000313" key="3">
    <source>
        <dbReference type="Proteomes" id="UP000031774"/>
    </source>
</evidence>
<dbReference type="Proteomes" id="UP000031774">
    <property type="component" value="Chromosome"/>
</dbReference>
<sequence length="149" mass="15757">MKRMIAKMAGVSAAAMTMALVPLAGTSYAAGCSGAGCDNLGPVSQACDKDAVTKASVSDGIDKAELRWSAACQAAWVRVTDPYGPDNWWDHYGYIEKHNGYAGPLVRSLSVTIPDPGSDWSNMLGGSGYYYRVCLKDSGTGAVDCSPYW</sequence>
<evidence type="ECO:0008006" key="4">
    <source>
        <dbReference type="Google" id="ProtNLM"/>
    </source>
</evidence>
<name>A0A0B5I6P5_9ACTN</name>
<proteinExistence type="predicted"/>
<keyword evidence="1" id="KW-0732">Signal</keyword>
<reference evidence="2 3" key="1">
    <citation type="submission" date="2014-12" db="EMBL/GenBank/DDBJ databases">
        <title>Complete genome sequence of Streptomyces vietnamensis strain GIMV4.0001, a genetic manipulable producer of the benzoisochromanequinone antibiotic granaticin.</title>
        <authorList>
            <person name="Deng M.R."/>
            <person name="Guo J."/>
            <person name="Ma L.Y."/>
            <person name="Feng G.D."/>
            <person name="Mo C.Y."/>
            <person name="Zhu H.H."/>
        </authorList>
    </citation>
    <scope>NUCLEOTIDE SEQUENCE [LARGE SCALE GENOMIC DNA]</scope>
    <source>
        <strain evidence="3">GIMV4.0001</strain>
    </source>
</reference>
<protein>
    <recommendedName>
        <fullName evidence="4">DUF2690 domain-containing protein</fullName>
    </recommendedName>
</protein>
<dbReference type="HOGENOM" id="CLU_1748703_0_0_11"/>
<evidence type="ECO:0000313" key="2">
    <source>
        <dbReference type="EMBL" id="AJF68221.1"/>
    </source>
</evidence>
<gene>
    <name evidence="2" type="ORF">SVTN_31520</name>
</gene>
<feature type="chain" id="PRO_5002118215" description="DUF2690 domain-containing protein" evidence="1">
    <location>
        <begin position="30"/>
        <end position="149"/>
    </location>
</feature>
<dbReference type="EMBL" id="CP010407">
    <property type="protein sequence ID" value="AJF68221.1"/>
    <property type="molecule type" value="Genomic_DNA"/>
</dbReference>
<organism evidence="2 3">
    <name type="scientific">Streptomyces vietnamensis</name>
    <dbReference type="NCBI Taxonomy" id="362257"/>
    <lineage>
        <taxon>Bacteria</taxon>
        <taxon>Bacillati</taxon>
        <taxon>Actinomycetota</taxon>
        <taxon>Actinomycetes</taxon>
        <taxon>Kitasatosporales</taxon>
        <taxon>Streptomycetaceae</taxon>
        <taxon>Streptomyces</taxon>
    </lineage>
</organism>
<dbReference type="AlphaFoldDB" id="A0A0B5I6P5"/>
<dbReference type="RefSeq" id="WP_041132145.1">
    <property type="nucleotide sequence ID" value="NZ_CP010407.1"/>
</dbReference>
<dbReference type="KEGG" id="svt:SVTN_31520"/>
<feature type="signal peptide" evidence="1">
    <location>
        <begin position="1"/>
        <end position="29"/>
    </location>
</feature>
<evidence type="ECO:0000256" key="1">
    <source>
        <dbReference type="SAM" id="SignalP"/>
    </source>
</evidence>